<dbReference type="AlphaFoldDB" id="A0A4Y2BTJ6"/>
<dbReference type="EMBL" id="BGPR01000110">
    <property type="protein sequence ID" value="GBL95263.1"/>
    <property type="molecule type" value="Genomic_DNA"/>
</dbReference>
<gene>
    <name evidence="1" type="ORF">AVEN_37723_1</name>
</gene>
<reference evidence="1 2" key="1">
    <citation type="journal article" date="2019" name="Sci. Rep.">
        <title>Orb-weaving spider Araneus ventricosus genome elucidates the spidroin gene catalogue.</title>
        <authorList>
            <person name="Kono N."/>
            <person name="Nakamura H."/>
            <person name="Ohtoshi R."/>
            <person name="Moran D.A.P."/>
            <person name="Shinohara A."/>
            <person name="Yoshida Y."/>
            <person name="Fujiwara M."/>
            <person name="Mori M."/>
            <person name="Tomita M."/>
            <person name="Arakawa K."/>
        </authorList>
    </citation>
    <scope>NUCLEOTIDE SEQUENCE [LARGE SCALE GENOMIC DNA]</scope>
</reference>
<feature type="non-terminal residue" evidence="1">
    <location>
        <position position="98"/>
    </location>
</feature>
<dbReference type="Proteomes" id="UP000499080">
    <property type="component" value="Unassembled WGS sequence"/>
</dbReference>
<sequence>MLSPGRAPGRKDCQKIARFVNPAVPLSDICCITESLLYFKFNLILKGSRRGVAPWAHFQVQTAPDTWEGDHLGTPRAVSIFFADLCHALDPLGEQGRR</sequence>
<evidence type="ECO:0000313" key="1">
    <source>
        <dbReference type="EMBL" id="GBL95263.1"/>
    </source>
</evidence>
<comment type="caution">
    <text evidence="1">The sequence shown here is derived from an EMBL/GenBank/DDBJ whole genome shotgun (WGS) entry which is preliminary data.</text>
</comment>
<keyword evidence="2" id="KW-1185">Reference proteome</keyword>
<evidence type="ECO:0000313" key="2">
    <source>
        <dbReference type="Proteomes" id="UP000499080"/>
    </source>
</evidence>
<organism evidence="1 2">
    <name type="scientific">Araneus ventricosus</name>
    <name type="common">Orbweaver spider</name>
    <name type="synonym">Epeira ventricosa</name>
    <dbReference type="NCBI Taxonomy" id="182803"/>
    <lineage>
        <taxon>Eukaryota</taxon>
        <taxon>Metazoa</taxon>
        <taxon>Ecdysozoa</taxon>
        <taxon>Arthropoda</taxon>
        <taxon>Chelicerata</taxon>
        <taxon>Arachnida</taxon>
        <taxon>Araneae</taxon>
        <taxon>Araneomorphae</taxon>
        <taxon>Entelegynae</taxon>
        <taxon>Araneoidea</taxon>
        <taxon>Araneidae</taxon>
        <taxon>Araneus</taxon>
    </lineage>
</organism>
<proteinExistence type="predicted"/>
<name>A0A4Y2BTJ6_ARAVE</name>
<accession>A0A4Y2BTJ6</accession>
<protein>
    <submittedName>
        <fullName evidence="1">Uncharacterized protein</fullName>
    </submittedName>
</protein>